<dbReference type="RefSeq" id="XP_043035391.1">
    <property type="nucleotide sequence ID" value="XM_043181041.1"/>
</dbReference>
<protein>
    <submittedName>
        <fullName evidence="1">Uncharacterized protein</fullName>
    </submittedName>
</protein>
<gene>
    <name evidence="1" type="ORF">BT62DRAFT_468590</name>
</gene>
<accession>A0A9P8ANM0</accession>
<dbReference type="Proteomes" id="UP000812287">
    <property type="component" value="Unassembled WGS sequence"/>
</dbReference>
<dbReference type="AlphaFoldDB" id="A0A9P8ANM0"/>
<dbReference type="EMBL" id="MU250556">
    <property type="protein sequence ID" value="KAG7441891.1"/>
    <property type="molecule type" value="Genomic_DNA"/>
</dbReference>
<reference evidence="1" key="1">
    <citation type="submission" date="2020-11" db="EMBL/GenBank/DDBJ databases">
        <title>Adaptations for nitrogen fixation in a non-lichenized fungal sporocarp promotes dispersal by wood-feeding termites.</title>
        <authorList>
            <consortium name="DOE Joint Genome Institute"/>
            <person name="Koch R.A."/>
            <person name="Yoon G."/>
            <person name="Arayal U."/>
            <person name="Lail K."/>
            <person name="Amirebrahimi M."/>
            <person name="Labutti K."/>
            <person name="Lipzen A."/>
            <person name="Riley R."/>
            <person name="Barry K."/>
            <person name="Henrissat B."/>
            <person name="Grigoriev I.V."/>
            <person name="Herr J.R."/>
            <person name="Aime M.C."/>
        </authorList>
    </citation>
    <scope>NUCLEOTIDE SEQUENCE</scope>
    <source>
        <strain evidence="1">MCA 3950</strain>
    </source>
</reference>
<proteinExistence type="predicted"/>
<dbReference type="GeneID" id="66103337"/>
<comment type="caution">
    <text evidence="1">The sequence shown here is derived from an EMBL/GenBank/DDBJ whole genome shotgun (WGS) entry which is preliminary data.</text>
</comment>
<evidence type="ECO:0000313" key="1">
    <source>
        <dbReference type="EMBL" id="KAG7441891.1"/>
    </source>
</evidence>
<evidence type="ECO:0000313" key="2">
    <source>
        <dbReference type="Proteomes" id="UP000812287"/>
    </source>
</evidence>
<keyword evidence="2" id="KW-1185">Reference proteome</keyword>
<organism evidence="1 2">
    <name type="scientific">Guyanagaster necrorhizus</name>
    <dbReference type="NCBI Taxonomy" id="856835"/>
    <lineage>
        <taxon>Eukaryota</taxon>
        <taxon>Fungi</taxon>
        <taxon>Dikarya</taxon>
        <taxon>Basidiomycota</taxon>
        <taxon>Agaricomycotina</taxon>
        <taxon>Agaricomycetes</taxon>
        <taxon>Agaricomycetidae</taxon>
        <taxon>Agaricales</taxon>
        <taxon>Marasmiineae</taxon>
        <taxon>Physalacriaceae</taxon>
        <taxon>Guyanagaster</taxon>
    </lineage>
</organism>
<name>A0A9P8ANM0_9AGAR</name>
<sequence length="74" mass="8834">MWRSIVTPPCMRSWLTRMLTFDSRSLYKLQITSPEDMSLCFVFRQLVNHSGLTSIIAWCKYDKFCLWSIYLTCL</sequence>